<feature type="transmembrane region" description="Helical" evidence="6">
    <location>
        <begin position="89"/>
        <end position="108"/>
    </location>
</feature>
<evidence type="ECO:0000313" key="9">
    <source>
        <dbReference type="Proteomes" id="UP001359469"/>
    </source>
</evidence>
<evidence type="ECO:0000259" key="7">
    <source>
        <dbReference type="PROSITE" id="PS50850"/>
    </source>
</evidence>
<name>A0ABU8JHL3_DICCH</name>
<proteinExistence type="predicted"/>
<reference evidence="8 9" key="1">
    <citation type="submission" date="2024-03" db="EMBL/GenBank/DDBJ databases">
        <title>Analysis of soft rot Pectobacteriaceae population diversity in US potato growing regions between 2016 and 2022.</title>
        <authorList>
            <person name="Ma X."/>
            <person name="Zhang X."/>
            <person name="Stodghill P."/>
            <person name="Rioux R."/>
            <person name="Babler B."/>
            <person name="Shrestha S."/>
            <person name="Babler B."/>
            <person name="Rivedal H."/>
            <person name="Frost K."/>
            <person name="Hao J."/>
            <person name="Secor G."/>
            <person name="Swingle B."/>
        </authorList>
    </citation>
    <scope>NUCLEOTIDE SEQUENCE [LARGE SCALE GENOMIC DNA]</scope>
    <source>
        <strain evidence="8 9">SR64</strain>
    </source>
</reference>
<dbReference type="PANTHER" id="PTHR43124:SF5">
    <property type="entry name" value="PURINE RIBONUCLEOSIDE EFFLUX PUMP NEPI"/>
    <property type="match status" value="1"/>
</dbReference>
<feature type="transmembrane region" description="Helical" evidence="6">
    <location>
        <begin position="312"/>
        <end position="331"/>
    </location>
</feature>
<evidence type="ECO:0000313" key="8">
    <source>
        <dbReference type="EMBL" id="MEI7062184.1"/>
    </source>
</evidence>
<evidence type="ECO:0000256" key="2">
    <source>
        <dbReference type="ARBA" id="ARBA00022475"/>
    </source>
</evidence>
<feature type="transmembrane region" description="Helical" evidence="6">
    <location>
        <begin position="218"/>
        <end position="239"/>
    </location>
</feature>
<dbReference type="PANTHER" id="PTHR43124">
    <property type="entry name" value="PURINE EFFLUX PUMP PBUE"/>
    <property type="match status" value="1"/>
</dbReference>
<evidence type="ECO:0000256" key="4">
    <source>
        <dbReference type="ARBA" id="ARBA00022989"/>
    </source>
</evidence>
<evidence type="ECO:0000256" key="3">
    <source>
        <dbReference type="ARBA" id="ARBA00022692"/>
    </source>
</evidence>
<dbReference type="CDD" id="cd17324">
    <property type="entry name" value="MFS_NepI_like"/>
    <property type="match status" value="1"/>
</dbReference>
<dbReference type="InterPro" id="IPR020846">
    <property type="entry name" value="MFS_dom"/>
</dbReference>
<feature type="transmembrane region" description="Helical" evidence="6">
    <location>
        <begin position="251"/>
        <end position="274"/>
    </location>
</feature>
<comment type="subcellular location">
    <subcellularLocation>
        <location evidence="1">Cell membrane</location>
        <topology evidence="1">Multi-pass membrane protein</topology>
    </subcellularLocation>
</comment>
<feature type="transmembrane region" description="Helical" evidence="6">
    <location>
        <begin position="114"/>
        <end position="135"/>
    </location>
</feature>
<feature type="transmembrane region" description="Helical" evidence="6">
    <location>
        <begin position="21"/>
        <end position="45"/>
    </location>
</feature>
<dbReference type="Proteomes" id="UP001359469">
    <property type="component" value="Unassembled WGS sequence"/>
</dbReference>
<organism evidence="8 9">
    <name type="scientific">Dickeya chrysanthemi</name>
    <name type="common">Pectobacterium chrysanthemi</name>
    <name type="synonym">Erwinia chrysanthemi</name>
    <dbReference type="NCBI Taxonomy" id="556"/>
    <lineage>
        <taxon>Bacteria</taxon>
        <taxon>Pseudomonadati</taxon>
        <taxon>Pseudomonadota</taxon>
        <taxon>Gammaproteobacteria</taxon>
        <taxon>Enterobacterales</taxon>
        <taxon>Pectobacteriaceae</taxon>
        <taxon>Dickeya</taxon>
    </lineage>
</organism>
<keyword evidence="2" id="KW-1003">Cell membrane</keyword>
<dbReference type="EMBL" id="JBBBOO010000001">
    <property type="protein sequence ID" value="MEI7062184.1"/>
    <property type="molecule type" value="Genomic_DNA"/>
</dbReference>
<keyword evidence="5 6" id="KW-0472">Membrane</keyword>
<feature type="domain" description="Major facilitator superfamily (MFS) profile" evidence="7">
    <location>
        <begin position="1"/>
        <end position="394"/>
    </location>
</feature>
<dbReference type="InterPro" id="IPR011701">
    <property type="entry name" value="MFS"/>
</dbReference>
<dbReference type="SUPFAM" id="SSF103473">
    <property type="entry name" value="MFS general substrate transporter"/>
    <property type="match status" value="1"/>
</dbReference>
<sequence>MTPSRLSPDASGSVAAGTGRWSAVGAMSLCVALLIAAEFMPVSLLTPIADDLGASDGMAGLAISISGLFAVPTSLMIASLCRTLDRRHVLMGLATLMLLSLVVIALSPNFAVLMVARALLGMVIGGFWALAAATIMRLVPAEAVPKALGIMYTGNAVATAFAAPIGSYLGGIIGWRGVFWLLVPLVAVNLLWIAGSVPSMRSTSRPENPFRLMRRPHVLFAMMGVMLTFAGAFSAFTYFRPFLETYTHVSLPQLSSLLLALGLAGFVGTTAVSLMLSRHLYRMLRWLPLVLAVMTLGLLAVGHLFWSVALVLVLWGTLNSAIPVAWSAWITQGIEDSPDSGGGLIIAAIQLAITLGAALGGWLLDSLSISATFMGSALLLVAASLVVGNGGRLKPASVSG</sequence>
<evidence type="ECO:0000256" key="6">
    <source>
        <dbReference type="SAM" id="Phobius"/>
    </source>
</evidence>
<dbReference type="Gene3D" id="1.20.1250.20">
    <property type="entry name" value="MFS general substrate transporter like domains"/>
    <property type="match status" value="1"/>
</dbReference>
<feature type="transmembrane region" description="Helical" evidence="6">
    <location>
        <begin position="57"/>
        <end position="77"/>
    </location>
</feature>
<feature type="transmembrane region" description="Helical" evidence="6">
    <location>
        <begin position="369"/>
        <end position="387"/>
    </location>
</feature>
<dbReference type="Pfam" id="PF07690">
    <property type="entry name" value="MFS_1"/>
    <property type="match status" value="1"/>
</dbReference>
<evidence type="ECO:0000256" key="1">
    <source>
        <dbReference type="ARBA" id="ARBA00004651"/>
    </source>
</evidence>
<keyword evidence="4 6" id="KW-1133">Transmembrane helix</keyword>
<protein>
    <submittedName>
        <fullName evidence="8">MFS transporter</fullName>
    </submittedName>
</protein>
<dbReference type="InterPro" id="IPR050189">
    <property type="entry name" value="MFS_Efflux_Transporters"/>
</dbReference>
<gene>
    <name evidence="8" type="ORF">WCU84_00610</name>
</gene>
<dbReference type="RefSeq" id="WP_039999732.1">
    <property type="nucleotide sequence ID" value="NZ_CP161827.1"/>
</dbReference>
<feature type="transmembrane region" description="Helical" evidence="6">
    <location>
        <begin position="343"/>
        <end position="363"/>
    </location>
</feature>
<evidence type="ECO:0000256" key="5">
    <source>
        <dbReference type="ARBA" id="ARBA00023136"/>
    </source>
</evidence>
<feature type="transmembrane region" description="Helical" evidence="6">
    <location>
        <begin position="286"/>
        <end position="306"/>
    </location>
</feature>
<dbReference type="PROSITE" id="PS50850">
    <property type="entry name" value="MFS"/>
    <property type="match status" value="1"/>
</dbReference>
<feature type="transmembrane region" description="Helical" evidence="6">
    <location>
        <begin position="178"/>
        <end position="197"/>
    </location>
</feature>
<keyword evidence="3 6" id="KW-0812">Transmembrane</keyword>
<dbReference type="InterPro" id="IPR036259">
    <property type="entry name" value="MFS_trans_sf"/>
</dbReference>
<feature type="transmembrane region" description="Helical" evidence="6">
    <location>
        <begin position="147"/>
        <end position="166"/>
    </location>
</feature>
<comment type="caution">
    <text evidence="8">The sequence shown here is derived from an EMBL/GenBank/DDBJ whole genome shotgun (WGS) entry which is preliminary data.</text>
</comment>
<accession>A0ABU8JHL3</accession>
<keyword evidence="9" id="KW-1185">Reference proteome</keyword>